<dbReference type="SUPFAM" id="SSF50249">
    <property type="entry name" value="Nucleic acid-binding proteins"/>
    <property type="match status" value="1"/>
</dbReference>
<dbReference type="InterPro" id="IPR027417">
    <property type="entry name" value="P-loop_NTPase"/>
</dbReference>
<dbReference type="PANTHER" id="PTHR47964:SF1">
    <property type="entry name" value="ATP-DEPENDENT DNA HELICASE HOMOLOG RECG, CHLOROPLASTIC"/>
    <property type="match status" value="1"/>
</dbReference>
<dbReference type="GO" id="GO:0016787">
    <property type="term" value="F:hydrolase activity"/>
    <property type="evidence" value="ECO:0007669"/>
    <property type="project" value="UniProtKB-KW"/>
</dbReference>
<comment type="caution">
    <text evidence="12">The sequence shown here is derived from an EMBL/GenBank/DDBJ whole genome shotgun (WGS) entry which is preliminary data.</text>
</comment>
<dbReference type="Gene3D" id="2.40.50.140">
    <property type="entry name" value="Nucleic acid-binding proteins"/>
    <property type="match status" value="1"/>
</dbReference>
<dbReference type="Pfam" id="PF17191">
    <property type="entry name" value="RecG_wedge"/>
    <property type="match status" value="1"/>
</dbReference>
<evidence type="ECO:0000256" key="5">
    <source>
        <dbReference type="ARBA" id="ARBA00022840"/>
    </source>
</evidence>
<feature type="domain" description="Helicase ATP-binding" evidence="10">
    <location>
        <begin position="286"/>
        <end position="456"/>
    </location>
</feature>
<dbReference type="EMBL" id="JACHGN010000004">
    <property type="protein sequence ID" value="MBB5132510.1"/>
    <property type="molecule type" value="Genomic_DNA"/>
</dbReference>
<dbReference type="RefSeq" id="WP_185049497.1">
    <property type="nucleotide sequence ID" value="NZ_BAABIX010000003.1"/>
</dbReference>
<evidence type="ECO:0000256" key="7">
    <source>
        <dbReference type="ARBA" id="ARBA00023204"/>
    </source>
</evidence>
<evidence type="ECO:0000259" key="11">
    <source>
        <dbReference type="PROSITE" id="PS51194"/>
    </source>
</evidence>
<evidence type="ECO:0000256" key="3">
    <source>
        <dbReference type="ARBA" id="ARBA00022801"/>
    </source>
</evidence>
<keyword evidence="3 12" id="KW-0378">Hydrolase</keyword>
<gene>
    <name evidence="12" type="ORF">HNP84_002226</name>
</gene>
<keyword evidence="13" id="KW-1185">Reference proteome</keyword>
<dbReference type="InterPro" id="IPR047112">
    <property type="entry name" value="RecG/Mfd"/>
</dbReference>
<dbReference type="Proteomes" id="UP000578449">
    <property type="component" value="Unassembled WGS sequence"/>
</dbReference>
<dbReference type="GO" id="GO:0003677">
    <property type="term" value="F:DNA binding"/>
    <property type="evidence" value="ECO:0007669"/>
    <property type="project" value="UniProtKB-KW"/>
</dbReference>
<dbReference type="SUPFAM" id="SSF52540">
    <property type="entry name" value="P-loop containing nucleoside triphosphate hydrolases"/>
    <property type="match status" value="2"/>
</dbReference>
<dbReference type="Pfam" id="PF00271">
    <property type="entry name" value="Helicase_C"/>
    <property type="match status" value="1"/>
</dbReference>
<dbReference type="Gene3D" id="3.40.50.300">
    <property type="entry name" value="P-loop containing nucleotide triphosphate hydrolases"/>
    <property type="match status" value="2"/>
</dbReference>
<proteinExistence type="predicted"/>
<dbReference type="InterPro" id="IPR001650">
    <property type="entry name" value="Helicase_C-like"/>
</dbReference>
<dbReference type="NCBIfam" id="NF008167">
    <property type="entry name" value="PRK10917.2-1"/>
    <property type="match status" value="1"/>
</dbReference>
<evidence type="ECO:0000313" key="13">
    <source>
        <dbReference type="Proteomes" id="UP000578449"/>
    </source>
</evidence>
<accession>A0A840P4U7</accession>
<dbReference type="InterPro" id="IPR014001">
    <property type="entry name" value="Helicase_ATP-bd"/>
</dbReference>
<dbReference type="InterPro" id="IPR011545">
    <property type="entry name" value="DEAD/DEAH_box_helicase_dom"/>
</dbReference>
<evidence type="ECO:0000259" key="10">
    <source>
        <dbReference type="PROSITE" id="PS51192"/>
    </source>
</evidence>
<evidence type="ECO:0000256" key="6">
    <source>
        <dbReference type="ARBA" id="ARBA00023125"/>
    </source>
</evidence>
<evidence type="ECO:0000256" key="8">
    <source>
        <dbReference type="ARBA" id="ARBA00049819"/>
    </source>
</evidence>
<reference evidence="12 13" key="1">
    <citation type="submission" date="2020-08" db="EMBL/GenBank/DDBJ databases">
        <title>Genomic Encyclopedia of Type Strains, Phase IV (KMG-IV): sequencing the most valuable type-strain genomes for metagenomic binning, comparative biology and taxonomic classification.</title>
        <authorList>
            <person name="Goeker M."/>
        </authorList>
    </citation>
    <scope>NUCLEOTIDE SEQUENCE [LARGE SCALE GENOMIC DNA]</scope>
    <source>
        <strain evidence="12 13">DSM 45615</strain>
    </source>
</reference>
<feature type="compositionally biased region" description="Gly residues" evidence="9">
    <location>
        <begin position="521"/>
        <end position="542"/>
    </location>
</feature>
<keyword evidence="2" id="KW-0227">DNA damage</keyword>
<dbReference type="CDD" id="cd04488">
    <property type="entry name" value="RecG_wedge_OBF"/>
    <property type="match status" value="1"/>
</dbReference>
<feature type="domain" description="Helicase C-terminal" evidence="11">
    <location>
        <begin position="479"/>
        <end position="678"/>
    </location>
</feature>
<dbReference type="PROSITE" id="PS51192">
    <property type="entry name" value="HELICASE_ATP_BIND_1"/>
    <property type="match status" value="1"/>
</dbReference>
<keyword evidence="1" id="KW-0547">Nucleotide-binding</keyword>
<dbReference type="PANTHER" id="PTHR47964">
    <property type="entry name" value="ATP-DEPENDENT DNA HELICASE HOMOLOG RECG, CHLOROPLASTIC"/>
    <property type="match status" value="1"/>
</dbReference>
<evidence type="ECO:0000256" key="4">
    <source>
        <dbReference type="ARBA" id="ARBA00022806"/>
    </source>
</evidence>
<dbReference type="InterPro" id="IPR045562">
    <property type="entry name" value="RecG_dom3_C"/>
</dbReference>
<dbReference type="InterPro" id="IPR033454">
    <property type="entry name" value="RecG_wedge"/>
</dbReference>
<name>A0A840P4U7_9ACTN</name>
<organism evidence="12 13">
    <name type="scientific">Thermocatellispora tengchongensis</name>
    <dbReference type="NCBI Taxonomy" id="1073253"/>
    <lineage>
        <taxon>Bacteria</taxon>
        <taxon>Bacillati</taxon>
        <taxon>Actinomycetota</taxon>
        <taxon>Actinomycetes</taxon>
        <taxon>Streptosporangiales</taxon>
        <taxon>Streptosporangiaceae</taxon>
        <taxon>Thermocatellispora</taxon>
    </lineage>
</organism>
<dbReference type="SMART" id="SM00490">
    <property type="entry name" value="HELICc"/>
    <property type="match status" value="1"/>
</dbReference>
<dbReference type="GO" id="GO:0005524">
    <property type="term" value="F:ATP binding"/>
    <property type="evidence" value="ECO:0007669"/>
    <property type="project" value="UniProtKB-KW"/>
</dbReference>
<protein>
    <recommendedName>
        <fullName evidence="8">Probable DNA 3'-5' helicase RecG</fullName>
    </recommendedName>
</protein>
<keyword evidence="5" id="KW-0067">ATP-binding</keyword>
<dbReference type="SMART" id="SM00487">
    <property type="entry name" value="DEXDc"/>
    <property type="match status" value="1"/>
</dbReference>
<dbReference type="InterPro" id="IPR012340">
    <property type="entry name" value="NA-bd_OB-fold"/>
</dbReference>
<feature type="region of interest" description="Disordered" evidence="9">
    <location>
        <begin position="509"/>
        <end position="542"/>
    </location>
</feature>
<evidence type="ECO:0000256" key="1">
    <source>
        <dbReference type="ARBA" id="ARBA00022741"/>
    </source>
</evidence>
<keyword evidence="7" id="KW-0234">DNA repair</keyword>
<dbReference type="GO" id="GO:0003678">
    <property type="term" value="F:DNA helicase activity"/>
    <property type="evidence" value="ECO:0007669"/>
    <property type="project" value="TreeGrafter"/>
</dbReference>
<dbReference type="GO" id="GO:0006281">
    <property type="term" value="P:DNA repair"/>
    <property type="evidence" value="ECO:0007669"/>
    <property type="project" value="UniProtKB-KW"/>
</dbReference>
<evidence type="ECO:0000313" key="12">
    <source>
        <dbReference type="EMBL" id="MBB5132510.1"/>
    </source>
</evidence>
<evidence type="ECO:0000256" key="9">
    <source>
        <dbReference type="SAM" id="MobiDB-lite"/>
    </source>
</evidence>
<keyword evidence="6" id="KW-0238">DNA-binding</keyword>
<dbReference type="AlphaFoldDB" id="A0A840P4U7"/>
<evidence type="ECO:0000256" key="2">
    <source>
        <dbReference type="ARBA" id="ARBA00022763"/>
    </source>
</evidence>
<sequence>MTSFDEPLATALDRRTAALLESVLGLTTVGDLLRHYPRRYAERGELTDIDALAVDEHVTVVGEVSRAMRKPMRNKGGTWLEVEVSDARRNRIYLSFFGKASHAVESRLKPGRRGMFAGKVTMFGRGGKARWQLAHPDFELFDEADGDADAQEFATAPVPIYPAGKDLSSWVIRRAVGIVLDTLGPLDDPLPAGIRARHKLPGLGEALVAIHRPRDFADVNRARKRLKFDEALLLQAVLLQRRMAATAWPARPRPRRAGGLLDAFDERLPFSLTDGQRAVGEEIAADLASEHPMHRLLQGEVGAGKTVVALRAMLQVVDAGGQAVLLAPTEVLAQQHHRSITAMLGDLAAGGVFGGTGVALLTGSLGAAARRAALLDAASGAAGIVVGTHAVLQEHVQFADLGLVVVDEQHRFGVEQRDALREKADGGRPHVLVMTATPIPRTVAMTVFGDLEVSTLSQLPSGRAPISSHVVPAAEKPHYLERAWERVREEVALGRQAYVVCPRIGDLEGDEGDLEARDPGDFGGPGGPGDPGDFGDAGGFGEGGEERRAPLAVLDVAPLLAEGPLHGLRVAVLHGRLPPEEKDAVMRSFSKGEVDVLVATTVIEVGVDVPNSSVMVIMDADRFGVSQLHQLRGRVGRGGLPGLCLLVTDSPAGSPARDRLDAVARTLDGFELSRVDLEQRREGDVLGVAQSGRKSSLRMLQLLRDEEVIATAREEAAALLDDDPALGAYPGLRAEIEKLLADERADYLEKT</sequence>
<keyword evidence="4 12" id="KW-0347">Helicase</keyword>
<dbReference type="Pfam" id="PF19833">
    <property type="entry name" value="RecG_dom3_C"/>
    <property type="match status" value="1"/>
</dbReference>
<dbReference type="PROSITE" id="PS51194">
    <property type="entry name" value="HELICASE_CTER"/>
    <property type="match status" value="1"/>
</dbReference>
<dbReference type="Pfam" id="PF00270">
    <property type="entry name" value="DEAD"/>
    <property type="match status" value="1"/>
</dbReference>